<dbReference type="KEGG" id="pml:ATP_00002"/>
<keyword evidence="4" id="KW-1185">Reference proteome</keyword>
<dbReference type="HOGENOM" id="CLU_1486143_0_0_14"/>
<reference evidence="2 4" key="1">
    <citation type="journal article" date="2008" name="BMC Genomics">
        <title>The linear chromosome of the plant-pathogenic mycoplasma 'Candidatus Phytoplasma mali'.</title>
        <authorList>
            <person name="Kube M."/>
            <person name="Schneider B."/>
            <person name="Kuhl H."/>
            <person name="Dandekar T."/>
            <person name="Heitmann K."/>
            <person name="Migdoll A.M."/>
            <person name="Reinhardt R."/>
            <person name="Seemueller E."/>
        </authorList>
    </citation>
    <scope>NUCLEOTIDE SEQUENCE [LARGE SCALE GENOMIC DNA]</scope>
    <source>
        <strain evidence="2 4">AT</strain>
    </source>
</reference>
<dbReference type="Proteomes" id="UP000002020">
    <property type="component" value="Chromosome"/>
</dbReference>
<dbReference type="AlphaFoldDB" id="B3R025"/>
<feature type="transmembrane region" description="Helical" evidence="1">
    <location>
        <begin position="33"/>
        <end position="53"/>
    </location>
</feature>
<name>B3R025_PHYMT</name>
<evidence type="ECO:0000313" key="4">
    <source>
        <dbReference type="Proteomes" id="UP000002020"/>
    </source>
</evidence>
<evidence type="ECO:0000313" key="3">
    <source>
        <dbReference type="EMBL" id="CAP18683.1"/>
    </source>
</evidence>
<feature type="transmembrane region" description="Helical" evidence="1">
    <location>
        <begin position="6"/>
        <end position="26"/>
    </location>
</feature>
<dbReference type="EMBL" id="CU469464">
    <property type="protein sequence ID" value="CAP18683.1"/>
    <property type="molecule type" value="Genomic_DNA"/>
</dbReference>
<evidence type="ECO:0000313" key="2">
    <source>
        <dbReference type="EMBL" id="CAP18189.1"/>
    </source>
</evidence>
<dbReference type="STRING" id="37692.ATP_00002"/>
<keyword evidence="1" id="KW-0472">Membrane</keyword>
<feature type="transmembrane region" description="Helical" evidence="1">
    <location>
        <begin position="101"/>
        <end position="120"/>
    </location>
</feature>
<accession>B3R025</accession>
<keyword evidence="1" id="KW-1133">Transmembrane helix</keyword>
<feature type="transmembrane region" description="Helical" evidence="1">
    <location>
        <begin position="65"/>
        <end position="89"/>
    </location>
</feature>
<dbReference type="EMBL" id="CU469464">
    <property type="protein sequence ID" value="CAP18189.1"/>
    <property type="molecule type" value="Genomic_DNA"/>
</dbReference>
<keyword evidence="1" id="KW-0812">Transmembrane</keyword>
<proteinExistence type="predicted"/>
<protein>
    <submittedName>
        <fullName evidence="2">Uncharacterized protein</fullName>
    </submittedName>
</protein>
<evidence type="ECO:0000256" key="1">
    <source>
        <dbReference type="SAM" id="Phobius"/>
    </source>
</evidence>
<sequence>MVPFFHIKFFIISGIPLMLMVIILEFRYSFLGIIIYSMICFFVNILPGSYQLFATFGYKSDFSQFQWIFLNSLTNFFIPCFSYLFLSFSNNKNINNFDKRYKIFLFLLLMIVFQTISKTFNGYYLYFDTIKEKLNLQNKYSIFLIIMLLNLFPNLTTNSFNLLVCLRILFYFKNFHYLDKK</sequence>
<feature type="transmembrane region" description="Helical" evidence="1">
    <location>
        <begin position="140"/>
        <end position="172"/>
    </location>
</feature>
<organism evidence="4">
    <name type="scientific">Phytoplasma mali (strain AT)</name>
    <dbReference type="NCBI Taxonomy" id="482235"/>
    <lineage>
        <taxon>Bacteria</taxon>
        <taxon>Bacillati</taxon>
        <taxon>Mycoplasmatota</taxon>
        <taxon>Mollicutes</taxon>
        <taxon>Acholeplasmatales</taxon>
        <taxon>Acholeplasmataceae</taxon>
        <taxon>Candidatus Phytoplasma</taxon>
        <taxon>16SrX (Apple proliferation group)</taxon>
    </lineage>
</organism>
<gene>
    <name evidence="2" type="ordered locus">ATP_00002</name>
    <name evidence="3" type="ordered locus">ATP_00496</name>
</gene>
<dbReference type="KEGG" id="pml:ATP_00496"/>